<sequence>MRKLVAEERIERWRRYRPRKRFPIAAILDNIRSAYNVGSMFRTAECAYIAELVLCGITACPPHRKVEKTALGTTQLVPWRYFSDTMEAVQVLKNEGWTIAALEITDESIPIQSVKRSHFPLALVIGNEVTGVDDRVLAAADMVLEIPQFGEKESLNVAVAFGIAVYLLVEKLRSFAEEVGDLGEVGQISPVGIADKFAERGDGNARLRNHPQET</sequence>
<evidence type="ECO:0000256" key="1">
    <source>
        <dbReference type="ARBA" id="ARBA00022603"/>
    </source>
</evidence>
<dbReference type="RefSeq" id="WP_018195473.1">
    <property type="nucleotide sequence ID" value="NZ_CP130454.1"/>
</dbReference>
<proteinExistence type="predicted"/>
<dbReference type="Proteomes" id="UP001204798">
    <property type="component" value="Unassembled WGS sequence"/>
</dbReference>
<dbReference type="Pfam" id="PF00588">
    <property type="entry name" value="SpoU_methylase"/>
    <property type="match status" value="1"/>
</dbReference>
<dbReference type="Gene3D" id="3.40.1280.10">
    <property type="match status" value="1"/>
</dbReference>
<evidence type="ECO:0000313" key="4">
    <source>
        <dbReference type="EMBL" id="MCS3920479.1"/>
    </source>
</evidence>
<dbReference type="EMBL" id="JANUCP010000005">
    <property type="protein sequence ID" value="MCS3920479.1"/>
    <property type="molecule type" value="Genomic_DNA"/>
</dbReference>
<feature type="domain" description="tRNA/rRNA methyltransferase SpoU type" evidence="3">
    <location>
        <begin position="25"/>
        <end position="166"/>
    </location>
</feature>
<protein>
    <submittedName>
        <fullName evidence="4">tRNA G18 (Ribose-2'-O)-methylase SpoU</fullName>
    </submittedName>
</protein>
<evidence type="ECO:0000256" key="2">
    <source>
        <dbReference type="ARBA" id="ARBA00022679"/>
    </source>
</evidence>
<keyword evidence="1" id="KW-0489">Methyltransferase</keyword>
<dbReference type="InterPro" id="IPR051259">
    <property type="entry name" value="rRNA_Methyltransferase"/>
</dbReference>
<dbReference type="SUPFAM" id="SSF75217">
    <property type="entry name" value="alpha/beta knot"/>
    <property type="match status" value="1"/>
</dbReference>
<keyword evidence="5" id="KW-1185">Reference proteome</keyword>
<dbReference type="PANTHER" id="PTHR43191:SF7">
    <property type="entry name" value="OBP33PEP LIKE PROTEIN"/>
    <property type="match status" value="1"/>
</dbReference>
<dbReference type="InterPro" id="IPR029026">
    <property type="entry name" value="tRNA_m1G_MTases_N"/>
</dbReference>
<reference evidence="4 5" key="1">
    <citation type="submission" date="2022-08" db="EMBL/GenBank/DDBJ databases">
        <title>Bacterial and archaeal communities from various locations to study Microbial Dark Matter (Phase II).</title>
        <authorList>
            <person name="Stepanauskas R."/>
        </authorList>
    </citation>
    <scope>NUCLEOTIDE SEQUENCE [LARGE SCALE GENOMIC DNA]</scope>
    <source>
        <strain evidence="4 5">PD1</strain>
    </source>
</reference>
<dbReference type="CDD" id="cd18097">
    <property type="entry name" value="SpoU-like"/>
    <property type="match status" value="1"/>
</dbReference>
<gene>
    <name evidence="4" type="ORF">M2350_002908</name>
</gene>
<evidence type="ECO:0000313" key="5">
    <source>
        <dbReference type="Proteomes" id="UP001204798"/>
    </source>
</evidence>
<comment type="caution">
    <text evidence="4">The sequence shown here is derived from an EMBL/GenBank/DDBJ whole genome shotgun (WGS) entry which is preliminary data.</text>
</comment>
<name>A0ABT2ERA0_9BACT</name>
<keyword evidence="2" id="KW-0808">Transferase</keyword>
<dbReference type="InterPro" id="IPR001537">
    <property type="entry name" value="SpoU_MeTrfase"/>
</dbReference>
<dbReference type="PANTHER" id="PTHR43191">
    <property type="entry name" value="RRNA METHYLTRANSFERASE 3"/>
    <property type="match status" value="1"/>
</dbReference>
<organism evidence="4 5">
    <name type="scientific">Candidatus Fervidibacter sacchari</name>
    <dbReference type="NCBI Taxonomy" id="1448929"/>
    <lineage>
        <taxon>Bacteria</taxon>
        <taxon>Candidatus Fervidibacterota</taxon>
        <taxon>Candidatus Fervidibacter</taxon>
    </lineage>
</organism>
<dbReference type="InterPro" id="IPR029028">
    <property type="entry name" value="Alpha/beta_knot_MTases"/>
</dbReference>
<accession>A0ABT2ERA0</accession>
<evidence type="ECO:0000259" key="3">
    <source>
        <dbReference type="Pfam" id="PF00588"/>
    </source>
</evidence>